<comment type="catalytic activity">
    <reaction evidence="1">
        <text>ATP + protein L-histidine = ADP + protein N-phospho-L-histidine.</text>
        <dbReference type="EC" id="2.7.13.3"/>
    </reaction>
</comment>
<dbReference type="GO" id="GO:0005524">
    <property type="term" value="F:ATP binding"/>
    <property type="evidence" value="ECO:0007669"/>
    <property type="project" value="UniProtKB-KW"/>
</dbReference>
<dbReference type="InterPro" id="IPR050482">
    <property type="entry name" value="Sensor_HK_TwoCompSys"/>
</dbReference>
<dbReference type="GO" id="GO:0046983">
    <property type="term" value="F:protein dimerization activity"/>
    <property type="evidence" value="ECO:0007669"/>
    <property type="project" value="InterPro"/>
</dbReference>
<dbReference type="InterPro" id="IPR000014">
    <property type="entry name" value="PAS"/>
</dbReference>
<evidence type="ECO:0000313" key="11">
    <source>
        <dbReference type="EMBL" id="RAJ22201.1"/>
    </source>
</evidence>
<gene>
    <name evidence="11" type="ORF">LY11_04893</name>
</gene>
<dbReference type="Gene3D" id="3.30.565.10">
    <property type="entry name" value="Histidine kinase-like ATPase, C-terminal domain"/>
    <property type="match status" value="1"/>
</dbReference>
<dbReference type="SMART" id="SM00091">
    <property type="entry name" value="PAS"/>
    <property type="match status" value="2"/>
</dbReference>
<evidence type="ECO:0000256" key="3">
    <source>
        <dbReference type="ARBA" id="ARBA00022553"/>
    </source>
</evidence>
<dbReference type="PANTHER" id="PTHR24421:SF10">
    <property type="entry name" value="NITRATE_NITRITE SENSOR PROTEIN NARQ"/>
    <property type="match status" value="1"/>
</dbReference>
<dbReference type="GO" id="GO:0000155">
    <property type="term" value="F:phosphorelay sensor kinase activity"/>
    <property type="evidence" value="ECO:0007669"/>
    <property type="project" value="InterPro"/>
</dbReference>
<evidence type="ECO:0000256" key="2">
    <source>
        <dbReference type="ARBA" id="ARBA00012438"/>
    </source>
</evidence>
<organism evidence="11 12">
    <name type="scientific">Pedobacter cryoconitis</name>
    <dbReference type="NCBI Taxonomy" id="188932"/>
    <lineage>
        <taxon>Bacteria</taxon>
        <taxon>Pseudomonadati</taxon>
        <taxon>Bacteroidota</taxon>
        <taxon>Sphingobacteriia</taxon>
        <taxon>Sphingobacteriales</taxon>
        <taxon>Sphingobacteriaceae</taxon>
        <taxon>Pedobacter</taxon>
    </lineage>
</organism>
<feature type="domain" description="PAC" evidence="10">
    <location>
        <begin position="273"/>
        <end position="324"/>
    </location>
</feature>
<dbReference type="SUPFAM" id="SSF55785">
    <property type="entry name" value="PYP-like sensor domain (PAS domain)"/>
    <property type="match status" value="2"/>
</dbReference>
<evidence type="ECO:0000259" key="9">
    <source>
        <dbReference type="PROSITE" id="PS50112"/>
    </source>
</evidence>
<feature type="domain" description="PAS" evidence="9">
    <location>
        <begin position="72"/>
        <end position="142"/>
    </location>
</feature>
<dbReference type="Pfam" id="PF08447">
    <property type="entry name" value="PAS_3"/>
    <property type="match status" value="1"/>
</dbReference>
<evidence type="ECO:0000256" key="1">
    <source>
        <dbReference type="ARBA" id="ARBA00000085"/>
    </source>
</evidence>
<dbReference type="InterPro" id="IPR000700">
    <property type="entry name" value="PAS-assoc_C"/>
</dbReference>
<comment type="caution">
    <text evidence="11">The sequence shown here is derived from an EMBL/GenBank/DDBJ whole genome shotgun (WGS) entry which is preliminary data.</text>
</comment>
<dbReference type="InterPro" id="IPR013655">
    <property type="entry name" value="PAS_fold_3"/>
</dbReference>
<accession>A0A327S046</accession>
<dbReference type="CDD" id="cd00130">
    <property type="entry name" value="PAS"/>
    <property type="match status" value="1"/>
</dbReference>
<keyword evidence="8" id="KW-0902">Two-component regulatory system</keyword>
<dbReference type="OrthoDB" id="5401121at2"/>
<dbReference type="Pfam" id="PF02518">
    <property type="entry name" value="HATPase_c"/>
    <property type="match status" value="1"/>
</dbReference>
<keyword evidence="6" id="KW-0418">Kinase</keyword>
<dbReference type="EMBL" id="QLLR01000040">
    <property type="protein sequence ID" value="RAJ22201.1"/>
    <property type="molecule type" value="Genomic_DNA"/>
</dbReference>
<dbReference type="InterPro" id="IPR011712">
    <property type="entry name" value="Sig_transdc_His_kin_sub3_dim/P"/>
</dbReference>
<keyword evidence="3" id="KW-0597">Phosphoprotein</keyword>
<evidence type="ECO:0000259" key="10">
    <source>
        <dbReference type="PROSITE" id="PS50113"/>
    </source>
</evidence>
<dbReference type="PROSITE" id="PS50112">
    <property type="entry name" value="PAS"/>
    <property type="match status" value="1"/>
</dbReference>
<dbReference type="InterPro" id="IPR035965">
    <property type="entry name" value="PAS-like_dom_sf"/>
</dbReference>
<dbReference type="PROSITE" id="PS50113">
    <property type="entry name" value="PAC"/>
    <property type="match status" value="1"/>
</dbReference>
<dbReference type="Proteomes" id="UP000249754">
    <property type="component" value="Unassembled WGS sequence"/>
</dbReference>
<dbReference type="PANTHER" id="PTHR24421">
    <property type="entry name" value="NITRATE/NITRITE SENSOR PROTEIN NARX-RELATED"/>
    <property type="match status" value="1"/>
</dbReference>
<dbReference type="SMART" id="SM00387">
    <property type="entry name" value="HATPase_c"/>
    <property type="match status" value="1"/>
</dbReference>
<evidence type="ECO:0000313" key="12">
    <source>
        <dbReference type="Proteomes" id="UP000249754"/>
    </source>
</evidence>
<evidence type="ECO:0000256" key="4">
    <source>
        <dbReference type="ARBA" id="ARBA00022679"/>
    </source>
</evidence>
<evidence type="ECO:0000256" key="5">
    <source>
        <dbReference type="ARBA" id="ARBA00022741"/>
    </source>
</evidence>
<dbReference type="Pfam" id="PF07730">
    <property type="entry name" value="HisKA_3"/>
    <property type="match status" value="1"/>
</dbReference>
<dbReference type="InterPro" id="IPR036890">
    <property type="entry name" value="HATPase_C_sf"/>
</dbReference>
<dbReference type="SUPFAM" id="SSF55874">
    <property type="entry name" value="ATPase domain of HSP90 chaperone/DNA topoisomerase II/histidine kinase"/>
    <property type="match status" value="1"/>
</dbReference>
<dbReference type="Gene3D" id="3.30.450.20">
    <property type="entry name" value="PAS domain"/>
    <property type="match status" value="2"/>
</dbReference>
<reference evidence="11 12" key="1">
    <citation type="submission" date="2018-06" db="EMBL/GenBank/DDBJ databases">
        <title>Genomic Encyclopedia of Archaeal and Bacterial Type Strains, Phase II (KMG-II): from individual species to whole genera.</title>
        <authorList>
            <person name="Goeker M."/>
        </authorList>
    </citation>
    <scope>NUCLEOTIDE SEQUENCE [LARGE SCALE GENOMIC DNA]</scope>
    <source>
        <strain evidence="11 12">DSM 14825</strain>
    </source>
</reference>
<dbReference type="GO" id="GO:0016020">
    <property type="term" value="C:membrane"/>
    <property type="evidence" value="ECO:0007669"/>
    <property type="project" value="InterPro"/>
</dbReference>
<evidence type="ECO:0000256" key="6">
    <source>
        <dbReference type="ARBA" id="ARBA00022777"/>
    </source>
</evidence>
<keyword evidence="4" id="KW-0808">Transferase</keyword>
<evidence type="ECO:0000256" key="8">
    <source>
        <dbReference type="ARBA" id="ARBA00023012"/>
    </source>
</evidence>
<name>A0A327S046_9SPHI</name>
<dbReference type="CDD" id="cd16917">
    <property type="entry name" value="HATPase_UhpB-NarQ-NarX-like"/>
    <property type="match status" value="1"/>
</dbReference>
<keyword evidence="5" id="KW-0547">Nucleotide-binding</keyword>
<dbReference type="EC" id="2.7.13.3" evidence="2"/>
<dbReference type="AlphaFoldDB" id="A0A327S046"/>
<proteinExistence type="predicted"/>
<dbReference type="Gene3D" id="2.10.70.100">
    <property type="match status" value="1"/>
</dbReference>
<dbReference type="RefSeq" id="WP_111636192.1">
    <property type="nucleotide sequence ID" value="NZ_QLLR01000040.1"/>
</dbReference>
<dbReference type="STRING" id="188932.AY601_2353"/>
<dbReference type="InterPro" id="IPR003594">
    <property type="entry name" value="HATPase_dom"/>
</dbReference>
<sequence>MDRSQSSARENNTLLIGRLSEKLKYKNENFSSKISLTLDDVNVLLNELQVYQLELEMQNDELKTSYLTLDRERAKFVGLFDLAPVGYFILDYLGIVEEANQNGVDLLSIARQTILHQRFQSFISPQSWEDFYNFLHRMQYNDTKQTAEIKLKLPGDQVIYTRMEGRAISSIIITDIKYYITVIDVTESRNAQHVLKETKERLEMTLRASATGTWTICGETSSVFLDPHSFNIMGIKSWAFNGTIPGLIALVHPDDQQQVSDQLLGTINGVKDIDLEFRIITDDDDFKYIAAKGHEIKMQEESSYFAGILTDITERKRLEREAELLKNDQQKLILSATLTAQEKERNIISSALHDSVCQLLYGIKLNLESVERKNYLKGEFKNVNALLDQVIKETRQISYELTPTVLKDFGFVAGIKEMAQRTSTDHFQIDTYIDSAADFLSKDVQLYIFRMIQELINNCIKHAKATKAEIKVRLHFNRVSISVADNGIGFNHCAEQAGHIGSGLSGIKNRVYLLNGQVKFHNSKQGMVVTITFDNTAELSV</sequence>
<protein>
    <recommendedName>
        <fullName evidence="2">histidine kinase</fullName>
        <ecNumber evidence="2">2.7.13.3</ecNumber>
    </recommendedName>
</protein>
<keyword evidence="7" id="KW-0067">ATP-binding</keyword>
<evidence type="ECO:0000256" key="7">
    <source>
        <dbReference type="ARBA" id="ARBA00022840"/>
    </source>
</evidence>
<dbReference type="Gene3D" id="1.20.5.1930">
    <property type="match status" value="1"/>
</dbReference>